<reference evidence="3" key="1">
    <citation type="journal article" date="2019" name="Int. J. Syst. Evol. Microbiol.">
        <title>The Global Catalogue of Microorganisms (GCM) 10K type strain sequencing project: providing services to taxonomists for standard genome sequencing and annotation.</title>
        <authorList>
            <consortium name="The Broad Institute Genomics Platform"/>
            <consortium name="The Broad Institute Genome Sequencing Center for Infectious Disease"/>
            <person name="Wu L."/>
            <person name="Ma J."/>
        </authorList>
    </citation>
    <scope>NUCLEOTIDE SEQUENCE [LARGE SCALE GENOMIC DNA]</scope>
    <source>
        <strain evidence="3">JCM 17591</strain>
    </source>
</reference>
<keyword evidence="3" id="KW-1185">Reference proteome</keyword>
<proteinExistence type="predicted"/>
<protein>
    <recommendedName>
        <fullName evidence="1">SnoaL-like domain-containing protein</fullName>
    </recommendedName>
</protein>
<evidence type="ECO:0000313" key="2">
    <source>
        <dbReference type="EMBL" id="GAA4168734.1"/>
    </source>
</evidence>
<dbReference type="Pfam" id="PF13577">
    <property type="entry name" value="SnoaL_4"/>
    <property type="match status" value="1"/>
</dbReference>
<dbReference type="Proteomes" id="UP001501079">
    <property type="component" value="Unassembled WGS sequence"/>
</dbReference>
<gene>
    <name evidence="2" type="ORF">GCM10022287_04290</name>
</gene>
<organism evidence="2 3">
    <name type="scientific">Gryllotalpicola koreensis</name>
    <dbReference type="NCBI Taxonomy" id="993086"/>
    <lineage>
        <taxon>Bacteria</taxon>
        <taxon>Bacillati</taxon>
        <taxon>Actinomycetota</taxon>
        <taxon>Actinomycetes</taxon>
        <taxon>Micrococcales</taxon>
        <taxon>Microbacteriaceae</taxon>
        <taxon>Gryllotalpicola</taxon>
    </lineage>
</organism>
<dbReference type="InterPro" id="IPR032710">
    <property type="entry name" value="NTF2-like_dom_sf"/>
</dbReference>
<dbReference type="EMBL" id="BAABBW010000001">
    <property type="protein sequence ID" value="GAA4168734.1"/>
    <property type="molecule type" value="Genomic_DNA"/>
</dbReference>
<dbReference type="Gene3D" id="3.10.450.50">
    <property type="match status" value="1"/>
</dbReference>
<evidence type="ECO:0000313" key="3">
    <source>
        <dbReference type="Proteomes" id="UP001501079"/>
    </source>
</evidence>
<comment type="caution">
    <text evidence="2">The sequence shown here is derived from an EMBL/GenBank/DDBJ whole genome shotgun (WGS) entry which is preliminary data.</text>
</comment>
<accession>A0ABP7ZRM3</accession>
<feature type="domain" description="SnoaL-like" evidence="1">
    <location>
        <begin position="10"/>
        <end position="130"/>
    </location>
</feature>
<sequence>MPDRTYGVDAATRAEIEQLISELLYRLDHNLTNTTWELYTEDAETVGPLGPMVGREAIKAWGAKRALQTDVVGRHFIGGIRLAWEGDVLTGTVAYLTFRDASEDVLKPASVGEFREQYRQVDGEWRFARREIVPVFGGANAQAHAKRLADAEAAKAGSQ</sequence>
<dbReference type="RefSeq" id="WP_344751624.1">
    <property type="nucleotide sequence ID" value="NZ_BAABBW010000001.1"/>
</dbReference>
<evidence type="ECO:0000259" key="1">
    <source>
        <dbReference type="Pfam" id="PF13577"/>
    </source>
</evidence>
<dbReference type="SUPFAM" id="SSF54427">
    <property type="entry name" value="NTF2-like"/>
    <property type="match status" value="1"/>
</dbReference>
<name>A0ABP7ZRM3_9MICO</name>
<dbReference type="InterPro" id="IPR037401">
    <property type="entry name" value="SnoaL-like"/>
</dbReference>